<accession>A0ABY5APX7</accession>
<dbReference type="RefSeq" id="WP_252662121.1">
    <property type="nucleotide sequence ID" value="NZ_CP098611.1"/>
</dbReference>
<evidence type="ECO:0000313" key="1">
    <source>
        <dbReference type="EMBL" id="USR90213.1"/>
    </source>
</evidence>
<organism evidence="1 2">
    <name type="scientific">Phormidium yuhuli AB48</name>
    <dbReference type="NCBI Taxonomy" id="2940671"/>
    <lineage>
        <taxon>Bacteria</taxon>
        <taxon>Bacillati</taxon>
        <taxon>Cyanobacteriota</taxon>
        <taxon>Cyanophyceae</taxon>
        <taxon>Oscillatoriophycideae</taxon>
        <taxon>Oscillatoriales</taxon>
        <taxon>Oscillatoriaceae</taxon>
        <taxon>Phormidium</taxon>
        <taxon>Phormidium yuhuli</taxon>
    </lineage>
</organism>
<protein>
    <submittedName>
        <fullName evidence="1">Type II toxin-antitoxin system prevent-host-death family antitoxin</fullName>
    </submittedName>
</protein>
<sequence>MKMIDINQALPQLSNLIERAFAGEEILIIKNQQTIKITCVNPGHQRPPLFGSDKDQIIIADDFDAPLDEFKEYQ</sequence>
<name>A0ABY5APX7_9CYAN</name>
<reference evidence="1" key="1">
    <citation type="submission" date="2022-06" db="EMBL/GenBank/DDBJ databases">
        <title>Genome sequence of Phormidium yuhuli AB48 isolated from an industrial photobioreactor environment.</title>
        <authorList>
            <person name="Qiu Y."/>
            <person name="Noonan A.J.C."/>
            <person name="Dofher K."/>
            <person name="Koch M."/>
            <person name="Kieft B."/>
            <person name="Lin X."/>
            <person name="Ziels R.M."/>
            <person name="Hallam S.J."/>
        </authorList>
    </citation>
    <scope>NUCLEOTIDE SEQUENCE</scope>
    <source>
        <strain evidence="1">AB48</strain>
    </source>
</reference>
<proteinExistence type="predicted"/>
<keyword evidence="2" id="KW-1185">Reference proteome</keyword>
<evidence type="ECO:0000313" key="2">
    <source>
        <dbReference type="Proteomes" id="UP001056708"/>
    </source>
</evidence>
<gene>
    <name evidence="1" type="ORF">NEA10_15350</name>
</gene>
<dbReference type="Proteomes" id="UP001056708">
    <property type="component" value="Chromosome"/>
</dbReference>
<dbReference type="EMBL" id="CP098611">
    <property type="protein sequence ID" value="USR90213.1"/>
    <property type="molecule type" value="Genomic_DNA"/>
</dbReference>